<dbReference type="InterPro" id="IPR005117">
    <property type="entry name" value="NiRdtase/SiRdtase_haem-b_fer"/>
</dbReference>
<evidence type="ECO:0000256" key="2">
    <source>
        <dbReference type="ARBA" id="ARBA00005096"/>
    </source>
</evidence>
<dbReference type="GO" id="GO:0020037">
    <property type="term" value="F:heme binding"/>
    <property type="evidence" value="ECO:0007669"/>
    <property type="project" value="InterPro"/>
</dbReference>
<dbReference type="Pfam" id="PF03460">
    <property type="entry name" value="NIR_SIR_ferr"/>
    <property type="match status" value="2"/>
</dbReference>
<feature type="domain" description="Nitrite/sulphite reductase 4Fe-4S" evidence="15">
    <location>
        <begin position="206"/>
        <end position="364"/>
    </location>
</feature>
<keyword evidence="5" id="KW-0349">Heme</keyword>
<dbReference type="PANTHER" id="PTHR32439">
    <property type="entry name" value="FERREDOXIN--NITRITE REDUCTASE, CHLOROPLASTIC"/>
    <property type="match status" value="1"/>
</dbReference>
<comment type="similarity">
    <text evidence="3">Belongs to the nitrite and sulfite reductase 4Fe-4S domain family.</text>
</comment>
<dbReference type="Pfam" id="PF01077">
    <property type="entry name" value="NIR_SIR"/>
    <property type="match status" value="2"/>
</dbReference>
<comment type="pathway">
    <text evidence="2">Nitrogen metabolism; nitrate reduction (assimilation).</text>
</comment>
<dbReference type="AlphaFoldDB" id="A0A9W6ZIS7"/>
<keyword evidence="8" id="KW-0408">Iron</keyword>
<dbReference type="Gene3D" id="3.30.413.10">
    <property type="entry name" value="Sulfite Reductase Hemoprotein, domain 1"/>
    <property type="match status" value="2"/>
</dbReference>
<dbReference type="InterPro" id="IPR006067">
    <property type="entry name" value="NO2/SO3_Rdtase_4Fe4S_dom"/>
</dbReference>
<name>A0A9W6ZIS7_9STRA</name>
<evidence type="ECO:0000256" key="12">
    <source>
        <dbReference type="ARBA" id="ARBA00048538"/>
    </source>
</evidence>
<proteinExistence type="inferred from homology"/>
<evidence type="ECO:0000256" key="14">
    <source>
        <dbReference type="SAM" id="SignalP"/>
    </source>
</evidence>
<dbReference type="GO" id="GO:0046872">
    <property type="term" value="F:metal ion binding"/>
    <property type="evidence" value="ECO:0007669"/>
    <property type="project" value="UniProtKB-KW"/>
</dbReference>
<feature type="signal peptide" evidence="14">
    <location>
        <begin position="1"/>
        <end position="22"/>
    </location>
</feature>
<organism evidence="17 18">
    <name type="scientific">Triparma laevis f. inornata</name>
    <dbReference type="NCBI Taxonomy" id="1714386"/>
    <lineage>
        <taxon>Eukaryota</taxon>
        <taxon>Sar</taxon>
        <taxon>Stramenopiles</taxon>
        <taxon>Ochrophyta</taxon>
        <taxon>Bolidophyceae</taxon>
        <taxon>Parmales</taxon>
        <taxon>Triparmaceae</taxon>
        <taxon>Triparma</taxon>
    </lineage>
</organism>
<dbReference type="Gene3D" id="3.90.480.20">
    <property type="match status" value="1"/>
</dbReference>
<feature type="domain" description="Nitrite/Sulfite reductase ferredoxin-like" evidence="16">
    <location>
        <begin position="390"/>
        <end position="453"/>
    </location>
</feature>
<keyword evidence="9" id="KW-0411">Iron-sulfur</keyword>
<feature type="domain" description="Nitrite/sulphite reductase 4Fe-4S" evidence="15">
    <location>
        <begin position="469"/>
        <end position="582"/>
    </location>
</feature>
<keyword evidence="4" id="KW-0004">4Fe-4S</keyword>
<evidence type="ECO:0000256" key="6">
    <source>
        <dbReference type="ARBA" id="ARBA00022723"/>
    </source>
</evidence>
<evidence type="ECO:0000256" key="11">
    <source>
        <dbReference type="ARBA" id="ARBA00040459"/>
    </source>
</evidence>
<dbReference type="PANTHER" id="PTHR32439:SF0">
    <property type="entry name" value="FERREDOXIN--NITRITE REDUCTASE, CHLOROPLASTIC"/>
    <property type="match status" value="1"/>
</dbReference>
<feature type="non-terminal residue" evidence="17">
    <location>
        <position position="1"/>
    </location>
</feature>
<evidence type="ECO:0000256" key="4">
    <source>
        <dbReference type="ARBA" id="ARBA00022485"/>
    </source>
</evidence>
<evidence type="ECO:0000256" key="8">
    <source>
        <dbReference type="ARBA" id="ARBA00023004"/>
    </source>
</evidence>
<evidence type="ECO:0000256" key="9">
    <source>
        <dbReference type="ARBA" id="ARBA00023014"/>
    </source>
</evidence>
<dbReference type="PROSITE" id="PS00365">
    <property type="entry name" value="NIR_SIR"/>
    <property type="match status" value="1"/>
</dbReference>
<evidence type="ECO:0000256" key="10">
    <source>
        <dbReference type="ARBA" id="ARBA00038893"/>
    </source>
</evidence>
<dbReference type="InterPro" id="IPR051329">
    <property type="entry name" value="NIR_SIR_4Fe-4S"/>
</dbReference>
<dbReference type="EC" id="1.7.7.1" evidence="10"/>
<comment type="catalytic activity">
    <reaction evidence="12">
        <text>6 oxidized [2Fe-2S]-[ferredoxin] + NH4(+) + 2 H2O = nitrite + 6 reduced [2Fe-2S]-[ferredoxin] + 8 H(+)</text>
        <dbReference type="Rhea" id="RHEA:18041"/>
        <dbReference type="Rhea" id="RHEA-COMP:10000"/>
        <dbReference type="Rhea" id="RHEA-COMP:10001"/>
        <dbReference type="ChEBI" id="CHEBI:15377"/>
        <dbReference type="ChEBI" id="CHEBI:15378"/>
        <dbReference type="ChEBI" id="CHEBI:16301"/>
        <dbReference type="ChEBI" id="CHEBI:28938"/>
        <dbReference type="ChEBI" id="CHEBI:33737"/>
        <dbReference type="ChEBI" id="CHEBI:33738"/>
        <dbReference type="EC" id="1.7.7.1"/>
    </reaction>
</comment>
<feature type="compositionally biased region" description="Polar residues" evidence="13">
    <location>
        <begin position="30"/>
        <end position="48"/>
    </location>
</feature>
<feature type="region of interest" description="Disordered" evidence="13">
    <location>
        <begin position="29"/>
        <end position="51"/>
    </location>
</feature>
<dbReference type="GO" id="GO:0051539">
    <property type="term" value="F:4 iron, 4 sulfur cluster binding"/>
    <property type="evidence" value="ECO:0007669"/>
    <property type="project" value="UniProtKB-KW"/>
</dbReference>
<evidence type="ECO:0000256" key="1">
    <source>
        <dbReference type="ARBA" id="ARBA00001929"/>
    </source>
</evidence>
<feature type="chain" id="PRO_5040744958" description="Ferredoxin--nitrite reductase, chloroplastic" evidence="14">
    <location>
        <begin position="23"/>
        <end position="594"/>
    </location>
</feature>
<protein>
    <recommendedName>
        <fullName evidence="11">Ferredoxin--nitrite reductase, chloroplastic</fullName>
        <ecNumber evidence="10">1.7.7.1</ecNumber>
    </recommendedName>
</protein>
<evidence type="ECO:0000256" key="7">
    <source>
        <dbReference type="ARBA" id="ARBA00023002"/>
    </source>
</evidence>
<feature type="non-terminal residue" evidence="17">
    <location>
        <position position="594"/>
    </location>
</feature>
<evidence type="ECO:0000259" key="16">
    <source>
        <dbReference type="Pfam" id="PF03460"/>
    </source>
</evidence>
<evidence type="ECO:0000256" key="13">
    <source>
        <dbReference type="SAM" id="MobiDB-lite"/>
    </source>
</evidence>
<dbReference type="Proteomes" id="UP001162640">
    <property type="component" value="Unassembled WGS sequence"/>
</dbReference>
<dbReference type="SUPFAM" id="SSF56014">
    <property type="entry name" value="Nitrite and sulphite reductase 4Fe-4S domain-like"/>
    <property type="match status" value="2"/>
</dbReference>
<evidence type="ECO:0000313" key="18">
    <source>
        <dbReference type="Proteomes" id="UP001162640"/>
    </source>
</evidence>
<dbReference type="GO" id="GO:0048307">
    <property type="term" value="F:ferredoxin-nitrite reductase activity"/>
    <property type="evidence" value="ECO:0007669"/>
    <property type="project" value="UniProtKB-EC"/>
</dbReference>
<comment type="caution">
    <text evidence="17">The sequence shown here is derived from an EMBL/GenBank/DDBJ whole genome shotgun (WGS) entry which is preliminary data.</text>
</comment>
<evidence type="ECO:0000256" key="3">
    <source>
        <dbReference type="ARBA" id="ARBA00010429"/>
    </source>
</evidence>
<evidence type="ECO:0000259" key="15">
    <source>
        <dbReference type="Pfam" id="PF01077"/>
    </source>
</evidence>
<evidence type="ECO:0000313" key="17">
    <source>
        <dbReference type="EMBL" id="GMH53496.1"/>
    </source>
</evidence>
<dbReference type="InterPro" id="IPR006066">
    <property type="entry name" value="NO2/SO3_Rdtase_FeS/sirohaem_BS"/>
</dbReference>
<comment type="cofactor">
    <cofactor evidence="1">
        <name>siroheme</name>
        <dbReference type="ChEBI" id="CHEBI:60052"/>
    </cofactor>
</comment>
<dbReference type="PRINTS" id="PR00397">
    <property type="entry name" value="SIROHAEM"/>
</dbReference>
<dbReference type="SUPFAM" id="SSF55124">
    <property type="entry name" value="Nitrite/Sulfite reductase N-terminal domain-like"/>
    <property type="match status" value="2"/>
</dbReference>
<keyword evidence="14" id="KW-0732">Signal</keyword>
<feature type="domain" description="Nitrite/Sulfite reductase ferredoxin-like" evidence="16">
    <location>
        <begin position="128"/>
        <end position="195"/>
    </location>
</feature>
<keyword evidence="6" id="KW-0479">Metal-binding</keyword>
<gene>
    <name evidence="17" type="ORF">TL16_g01466</name>
</gene>
<sequence length="594" mass="65550">MIKPLIYNTAILLLLLSPLSLSFHIPSSSKNLKTQSQSSDLRSATSDLPTPVHDEVQKANSFLTDDAMERAEAGSKEEKIKLSKDVTQTWTDIHAYAAAIREGKTSWEDISQDDMDYRLKWVGLLHRRKRTPGKFMMRLKVPNGIVTSSQMRFYSKSVSEFDEEIGVVDITTRQNIQLRGVTVEAASRIIEGLHELNQTSFHSALDNVRNVVGSPLAGISDTEVIDTRKLCTEVNDLIIRDASGAFGNPRFANLPRKFNIAISGGDDDFSHCNINDLGFHAVIAEDGSKGFNLDVGGYMSIKRVAESVPLNLWIPENSVVKLCDAVLTVFRDEGERKNRQKSRLMWLVEQYGVEDFTARILKEAGEGGFRERQPHVLRKDYVRQELLGVHPQNSTHSRVGLHIPTGRLTRYSCAALADLADKYSDGEIRLTVDQNVIIPNVDNDDLKQLEIEVDAIENVDFTAGLIEGNVVSCTGAQFCGLALVETKANARRVSKRLEELVEVPKAVRMHWTGCPNSCGQAQCGDIGLMGAPARKEIDGKKVAVPGVNIFVGGKIGESPFLALEPRIKGIPLDGEEIVTVLAELLVSDFGGVMR</sequence>
<dbReference type="InterPro" id="IPR045854">
    <property type="entry name" value="NO2/SO3_Rdtase_4Fe4S_sf"/>
</dbReference>
<dbReference type="InterPro" id="IPR036136">
    <property type="entry name" value="Nit/Sulf_reduc_fer-like_dom_sf"/>
</dbReference>
<accession>A0A9W6ZIS7</accession>
<keyword evidence="7" id="KW-0560">Oxidoreductase</keyword>
<reference evidence="18" key="1">
    <citation type="journal article" date="2023" name="Commun. Biol.">
        <title>Genome analysis of Parmales, the sister group of diatoms, reveals the evolutionary specialization of diatoms from phago-mixotrophs to photoautotrophs.</title>
        <authorList>
            <person name="Ban H."/>
            <person name="Sato S."/>
            <person name="Yoshikawa S."/>
            <person name="Yamada K."/>
            <person name="Nakamura Y."/>
            <person name="Ichinomiya M."/>
            <person name="Sato N."/>
            <person name="Blanc-Mathieu R."/>
            <person name="Endo H."/>
            <person name="Kuwata A."/>
            <person name="Ogata H."/>
        </authorList>
    </citation>
    <scope>NUCLEOTIDE SEQUENCE [LARGE SCALE GENOMIC DNA]</scope>
</reference>
<dbReference type="EMBL" id="BLQM01000033">
    <property type="protein sequence ID" value="GMH53496.1"/>
    <property type="molecule type" value="Genomic_DNA"/>
</dbReference>
<evidence type="ECO:0000256" key="5">
    <source>
        <dbReference type="ARBA" id="ARBA00022617"/>
    </source>
</evidence>